<keyword evidence="2" id="KW-1185">Reference proteome</keyword>
<evidence type="ECO:0000313" key="1">
    <source>
        <dbReference type="EMBL" id="KAF0562317.1"/>
    </source>
</evidence>
<protein>
    <submittedName>
        <fullName evidence="1">Uncharacterized protein</fullName>
    </submittedName>
</protein>
<proteinExistence type="predicted"/>
<dbReference type="EMBL" id="WTPW01000002">
    <property type="protein sequence ID" value="KAF0562317.1"/>
    <property type="molecule type" value="Genomic_DNA"/>
</dbReference>
<dbReference type="AlphaFoldDB" id="A0A8H4EWF2"/>
<sequence length="191" mass="21447">MNYTNSQKWSTGGSIRYGSSECQAHSTATLMPDGRIIYIGSLTHYNDLCTLRSVLKFGISNLDIANRPDPVNIEPRVGHTAVLAPDNYNAKLWISSATTRMPFCGEKGASHWWVRNSRSTTPIHRSNYKFVECNLYGKVALDMGQASVKRSLTHYNDLCTLRSVLKFGISNLDVCFRYCLINLVIEDCEQA</sequence>
<reference evidence="1 2" key="1">
    <citation type="journal article" date="2019" name="Environ. Microbiol.">
        <title>At the nexus of three kingdoms: the genome of the mycorrhizal fungus Gigaspora margarita provides insights into plant, endobacterial and fungal interactions.</title>
        <authorList>
            <person name="Venice F."/>
            <person name="Ghignone S."/>
            <person name="Salvioli di Fossalunga A."/>
            <person name="Amselem J."/>
            <person name="Novero M."/>
            <person name="Xianan X."/>
            <person name="Sedzielewska Toro K."/>
            <person name="Morin E."/>
            <person name="Lipzen A."/>
            <person name="Grigoriev I.V."/>
            <person name="Henrissat B."/>
            <person name="Martin F.M."/>
            <person name="Bonfante P."/>
        </authorList>
    </citation>
    <scope>NUCLEOTIDE SEQUENCE [LARGE SCALE GENOMIC DNA]</scope>
    <source>
        <strain evidence="1 2">BEG34</strain>
    </source>
</reference>
<dbReference type="OrthoDB" id="432528at2759"/>
<dbReference type="Proteomes" id="UP000439903">
    <property type="component" value="Unassembled WGS sequence"/>
</dbReference>
<comment type="caution">
    <text evidence="1">The sequence shown here is derived from an EMBL/GenBank/DDBJ whole genome shotgun (WGS) entry which is preliminary data.</text>
</comment>
<organism evidence="1 2">
    <name type="scientific">Gigaspora margarita</name>
    <dbReference type="NCBI Taxonomy" id="4874"/>
    <lineage>
        <taxon>Eukaryota</taxon>
        <taxon>Fungi</taxon>
        <taxon>Fungi incertae sedis</taxon>
        <taxon>Mucoromycota</taxon>
        <taxon>Glomeromycotina</taxon>
        <taxon>Glomeromycetes</taxon>
        <taxon>Diversisporales</taxon>
        <taxon>Gigasporaceae</taxon>
        <taxon>Gigaspora</taxon>
    </lineage>
</organism>
<name>A0A8H4EWF2_GIGMA</name>
<evidence type="ECO:0000313" key="2">
    <source>
        <dbReference type="Proteomes" id="UP000439903"/>
    </source>
</evidence>
<gene>
    <name evidence="1" type="ORF">F8M41_000085</name>
</gene>
<accession>A0A8H4EWF2</accession>